<name>A0A1B4FY79_9BURK</name>
<dbReference type="AlphaFoldDB" id="A0A1B4FY79"/>
<gene>
    <name evidence="1" type="ORF">WS71_14615</name>
</gene>
<evidence type="ECO:0000313" key="2">
    <source>
        <dbReference type="Proteomes" id="UP000067711"/>
    </source>
</evidence>
<organism evidence="1 2">
    <name type="scientific">Burkholderia mayonis</name>
    <dbReference type="NCBI Taxonomy" id="1385591"/>
    <lineage>
        <taxon>Bacteria</taxon>
        <taxon>Pseudomonadati</taxon>
        <taxon>Pseudomonadota</taxon>
        <taxon>Betaproteobacteria</taxon>
        <taxon>Burkholderiales</taxon>
        <taxon>Burkholderiaceae</taxon>
        <taxon>Burkholderia</taxon>
        <taxon>pseudomallei group</taxon>
    </lineage>
</organism>
<dbReference type="Proteomes" id="UP000067711">
    <property type="component" value="Chromosome 1"/>
</dbReference>
<reference evidence="1 2" key="1">
    <citation type="submission" date="2015-12" db="EMBL/GenBank/DDBJ databases">
        <title>Diversity of Burkholderia near neighbor genomes.</title>
        <authorList>
            <person name="Sahl J."/>
            <person name="Wagner D."/>
            <person name="Keim P."/>
        </authorList>
    </citation>
    <scope>NUCLEOTIDE SEQUENCE [LARGE SCALE GENOMIC DNA]</scope>
    <source>
        <strain evidence="1 2">BDU8</strain>
    </source>
</reference>
<evidence type="ECO:0000313" key="1">
    <source>
        <dbReference type="EMBL" id="AOJ08654.1"/>
    </source>
</evidence>
<accession>A0A1B4FY79</accession>
<sequence length="125" mass="13861">MALEEYVGAIVLEVDGQEAEVVSVSPTSKTGKKPVKTMNRTGRVKGFARGVEEHELKVAVVIPLDGDEIDWFNMEGGKLTMFPVSPGGQRVSYYDCVTLDMGDQYSVENEARRDLTIFSTRRVTE</sequence>
<proteinExistence type="predicted"/>
<dbReference type="EMBL" id="CP013389">
    <property type="protein sequence ID" value="AOJ08654.1"/>
    <property type="molecule type" value="Genomic_DNA"/>
</dbReference>
<protein>
    <submittedName>
        <fullName evidence="1">Phage tail protein</fullName>
    </submittedName>
</protein>
<dbReference type="RefSeq" id="WP_020381060.1">
    <property type="nucleotide sequence ID" value="NZ_CP013389.1"/>
</dbReference>